<dbReference type="EMBL" id="CADCVN010000701">
    <property type="protein sequence ID" value="CAA9498177.1"/>
    <property type="molecule type" value="Genomic_DNA"/>
</dbReference>
<feature type="compositionally biased region" description="Basic residues" evidence="1">
    <location>
        <begin position="1"/>
        <end position="14"/>
    </location>
</feature>
<evidence type="ECO:0000313" key="2">
    <source>
        <dbReference type="EMBL" id="CAA9498177.1"/>
    </source>
</evidence>
<dbReference type="AlphaFoldDB" id="A0A6J4SNF3"/>
<feature type="region of interest" description="Disordered" evidence="1">
    <location>
        <begin position="1"/>
        <end position="27"/>
    </location>
</feature>
<reference evidence="2" key="1">
    <citation type="submission" date="2020-02" db="EMBL/GenBank/DDBJ databases">
        <authorList>
            <person name="Meier V. D."/>
        </authorList>
    </citation>
    <scope>NUCLEOTIDE SEQUENCE</scope>
    <source>
        <strain evidence="2">AVDCRST_MAG96</strain>
    </source>
</reference>
<proteinExistence type="predicted"/>
<protein>
    <submittedName>
        <fullName evidence="2">Uncharacterized protein</fullName>
    </submittedName>
</protein>
<name>A0A6J4SNF3_9BACT</name>
<sequence length="116" mass="13071">MKKSKAKSKTRHGGARPGAGRPRRWKHGPLKMVRLPVAFVEEILEVAQYMDRNDGRLPFSEASEASVIISGHPSESLSREELKELSATRKAHKLVQKVMAGDDQVWVSDETFKEFI</sequence>
<organism evidence="2">
    <name type="scientific">uncultured Segetibacter sp</name>
    <dbReference type="NCBI Taxonomy" id="481133"/>
    <lineage>
        <taxon>Bacteria</taxon>
        <taxon>Pseudomonadati</taxon>
        <taxon>Bacteroidota</taxon>
        <taxon>Chitinophagia</taxon>
        <taxon>Chitinophagales</taxon>
        <taxon>Chitinophagaceae</taxon>
        <taxon>Segetibacter</taxon>
        <taxon>environmental samples</taxon>
    </lineage>
</organism>
<evidence type="ECO:0000256" key="1">
    <source>
        <dbReference type="SAM" id="MobiDB-lite"/>
    </source>
</evidence>
<accession>A0A6J4SNF3</accession>
<gene>
    <name evidence="2" type="ORF">AVDCRST_MAG96-1830</name>
</gene>